<keyword evidence="11 17" id="KW-0067">ATP-binding</keyword>
<dbReference type="InterPro" id="IPR002464">
    <property type="entry name" value="DNA/RNA_helicase_DEAH_CS"/>
</dbReference>
<evidence type="ECO:0000256" key="10">
    <source>
        <dbReference type="ARBA" id="ARBA00022833"/>
    </source>
</evidence>
<dbReference type="PROSITE" id="PS51194">
    <property type="entry name" value="HELICASE_CTER"/>
    <property type="match status" value="1"/>
</dbReference>
<dbReference type="SMART" id="SM00487">
    <property type="entry name" value="DEXDc"/>
    <property type="match status" value="1"/>
</dbReference>
<dbReference type="Pfam" id="PF16124">
    <property type="entry name" value="RecQ_Zn_bind"/>
    <property type="match status" value="1"/>
</dbReference>
<dbReference type="FunFam" id="3.40.50.300:FF:000537">
    <property type="entry name" value="Bloom syndrome RecQ-like helicase"/>
    <property type="match status" value="1"/>
</dbReference>
<reference evidence="22" key="2">
    <citation type="submission" date="2020-04" db="EMBL/GenBank/DDBJ databases">
        <authorList>
            <consortium name="NCBI Genome Project"/>
        </authorList>
    </citation>
    <scope>NUCLEOTIDE SEQUENCE</scope>
    <source>
        <strain evidence="22">CBS 342.82</strain>
    </source>
</reference>
<keyword evidence="21" id="KW-1185">Reference proteome</keyword>
<evidence type="ECO:0000256" key="18">
    <source>
        <dbReference type="SAM" id="MobiDB-lite"/>
    </source>
</evidence>
<dbReference type="Gene3D" id="1.10.10.10">
    <property type="entry name" value="Winged helix-like DNA-binding domain superfamily/Winged helix DNA-binding domain"/>
    <property type="match status" value="1"/>
</dbReference>
<evidence type="ECO:0000256" key="8">
    <source>
        <dbReference type="ARBA" id="ARBA00022801"/>
    </source>
</evidence>
<evidence type="ECO:0000256" key="5">
    <source>
        <dbReference type="ARBA" id="ARBA00022723"/>
    </source>
</evidence>
<dbReference type="GO" id="GO:0009378">
    <property type="term" value="F:four-way junction helicase activity"/>
    <property type="evidence" value="ECO:0007669"/>
    <property type="project" value="TreeGrafter"/>
</dbReference>
<dbReference type="SMART" id="SM00490">
    <property type="entry name" value="HELICc"/>
    <property type="match status" value="1"/>
</dbReference>
<evidence type="ECO:0000256" key="6">
    <source>
        <dbReference type="ARBA" id="ARBA00022741"/>
    </source>
</evidence>
<keyword evidence="7" id="KW-0227">DNA damage</keyword>
<keyword evidence="6 17" id="KW-0547">Nucleotide-binding</keyword>
<dbReference type="PANTHER" id="PTHR13710:SF153">
    <property type="entry name" value="RECQ-LIKE DNA HELICASE BLM"/>
    <property type="match status" value="1"/>
</dbReference>
<dbReference type="InterPro" id="IPR011545">
    <property type="entry name" value="DEAD/DEAH_box_helicase_dom"/>
</dbReference>
<dbReference type="InterPro" id="IPR001650">
    <property type="entry name" value="Helicase_C-like"/>
</dbReference>
<comment type="catalytic activity">
    <reaction evidence="17">
        <text>ATP + H2O = ADP + phosphate + H(+)</text>
        <dbReference type="Rhea" id="RHEA:13065"/>
        <dbReference type="ChEBI" id="CHEBI:15377"/>
        <dbReference type="ChEBI" id="CHEBI:15378"/>
        <dbReference type="ChEBI" id="CHEBI:30616"/>
        <dbReference type="ChEBI" id="CHEBI:43474"/>
        <dbReference type="ChEBI" id="CHEBI:456216"/>
    </reaction>
</comment>
<evidence type="ECO:0000313" key="22">
    <source>
        <dbReference type="RefSeq" id="XP_033462015.1"/>
    </source>
</evidence>
<dbReference type="InterPro" id="IPR004589">
    <property type="entry name" value="DNA_helicase_ATP-dep_RecQ"/>
</dbReference>
<dbReference type="InterPro" id="IPR027417">
    <property type="entry name" value="P-loop_NTPase"/>
</dbReference>
<accession>A0A6J3MBH3</accession>
<dbReference type="InterPro" id="IPR044876">
    <property type="entry name" value="HRDC_dom_sf"/>
</dbReference>
<comment type="cofactor">
    <cofactor evidence="1">
        <name>Zn(2+)</name>
        <dbReference type="ChEBI" id="CHEBI:29105"/>
    </cofactor>
</comment>
<evidence type="ECO:0000256" key="17">
    <source>
        <dbReference type="RuleBase" id="RU364117"/>
    </source>
</evidence>
<evidence type="ECO:0000256" key="11">
    <source>
        <dbReference type="ARBA" id="ARBA00022840"/>
    </source>
</evidence>
<dbReference type="GO" id="GO:0003677">
    <property type="term" value="F:DNA binding"/>
    <property type="evidence" value="ECO:0007669"/>
    <property type="project" value="UniProtKB-KW"/>
</dbReference>
<dbReference type="CDD" id="cd18794">
    <property type="entry name" value="SF2_C_RecQ"/>
    <property type="match status" value="1"/>
</dbReference>
<proteinExistence type="inferred from homology"/>
<evidence type="ECO:0000313" key="21">
    <source>
        <dbReference type="Proteomes" id="UP000504637"/>
    </source>
</evidence>
<dbReference type="EC" id="5.6.2.4" evidence="17"/>
<feature type="compositionally biased region" description="Acidic residues" evidence="18">
    <location>
        <begin position="638"/>
        <end position="647"/>
    </location>
</feature>
<evidence type="ECO:0000256" key="14">
    <source>
        <dbReference type="ARBA" id="ARBA00023235"/>
    </source>
</evidence>
<evidence type="ECO:0000256" key="2">
    <source>
        <dbReference type="ARBA" id="ARBA00004123"/>
    </source>
</evidence>
<keyword evidence="10" id="KW-0862">Zinc</keyword>
<dbReference type="SUPFAM" id="SSF52540">
    <property type="entry name" value="P-loop containing nucleoside triphosphate hydrolases"/>
    <property type="match status" value="1"/>
</dbReference>
<evidence type="ECO:0000256" key="15">
    <source>
        <dbReference type="ARBA" id="ARBA00023242"/>
    </source>
</evidence>
<dbReference type="FunFam" id="3.40.50.300:FF:000340">
    <property type="entry name" value="Bloom syndrome, RecQ helicase"/>
    <property type="match status" value="1"/>
</dbReference>
<dbReference type="GeneID" id="54358262"/>
<dbReference type="AlphaFoldDB" id="A0A6J3MBH3"/>
<dbReference type="GO" id="GO:0016787">
    <property type="term" value="F:hydrolase activity"/>
    <property type="evidence" value="ECO:0007669"/>
    <property type="project" value="UniProtKB-KW"/>
</dbReference>
<dbReference type="Gene3D" id="3.40.50.300">
    <property type="entry name" value="P-loop containing nucleotide triphosphate hydrolases"/>
    <property type="match status" value="2"/>
</dbReference>
<feature type="non-terminal residue" evidence="22">
    <location>
        <position position="823"/>
    </location>
</feature>
<dbReference type="NCBIfam" id="TIGR00614">
    <property type="entry name" value="recQ_fam"/>
    <property type="match status" value="1"/>
</dbReference>
<dbReference type="Proteomes" id="UP000504637">
    <property type="component" value="Unplaced"/>
</dbReference>
<dbReference type="SMART" id="SM00956">
    <property type="entry name" value="RQC"/>
    <property type="match status" value="1"/>
</dbReference>
<feature type="compositionally biased region" description="Acidic residues" evidence="18">
    <location>
        <begin position="792"/>
        <end position="816"/>
    </location>
</feature>
<evidence type="ECO:0000256" key="16">
    <source>
        <dbReference type="ARBA" id="ARBA00034617"/>
    </source>
</evidence>
<feature type="region of interest" description="Disordered" evidence="18">
    <location>
        <begin position="626"/>
        <end position="647"/>
    </location>
</feature>
<dbReference type="InterPro" id="IPR032284">
    <property type="entry name" value="RecQ_Zn-bd"/>
</dbReference>
<evidence type="ECO:0000256" key="3">
    <source>
        <dbReference type="ARBA" id="ARBA00005446"/>
    </source>
</evidence>
<dbReference type="GO" id="GO:0043138">
    <property type="term" value="F:3'-5' DNA helicase activity"/>
    <property type="evidence" value="ECO:0007669"/>
    <property type="project" value="UniProtKB-EC"/>
</dbReference>
<protein>
    <recommendedName>
        <fullName evidence="17">ATP-dependent DNA helicase</fullName>
        <ecNumber evidence="17">5.6.2.4</ecNumber>
    </recommendedName>
</protein>
<feature type="compositionally biased region" description="Polar residues" evidence="18">
    <location>
        <begin position="1"/>
        <end position="18"/>
    </location>
</feature>
<dbReference type="GO" id="GO:0000724">
    <property type="term" value="P:double-strand break repair via homologous recombination"/>
    <property type="evidence" value="ECO:0007669"/>
    <property type="project" value="TreeGrafter"/>
</dbReference>
<evidence type="ECO:0000256" key="1">
    <source>
        <dbReference type="ARBA" id="ARBA00001947"/>
    </source>
</evidence>
<dbReference type="CDD" id="cd17920">
    <property type="entry name" value="DEXHc_RecQ"/>
    <property type="match status" value="1"/>
</dbReference>
<sequence length="823" mass="92721">QVFSETSGNRQTKPASATKSKKMTDKLSEDLERRNFSFPWSQDVKRALKERFKLKGFRESQVEAINATLAGKDVFVLMPTGGGKSLCYQLPALVSSGKTRGVTVVVSPLVSLMEDQVAHLQKLNVQAFLINGDTSYDQRDFIMEKFGDSNVEMFIQLLYVTPEMLGKSQKMLNAFELLHRNGRLARIVIDEAHCVSQWGHDFRPDYKALGSVRQKFPGVPVMALTATATDNVRIDTIHNLGMKGCEVFKRSFNRSNLYYEVRTKGKVADDVEAVASLIKDKYRKQTGIVYCLSRKNCETFAKELKGKGIGAHHYHAGLKPDEKSQIQRDWQSGKHQVIVATIAFGMGIDKANVRFVVHHSMPKSLEGYYQETGRAGRDGQPSGCYLFYAYRDVAMLRKMIDQNEDASREQKNRQREMLTRMELFCCNETDCRRVQVLNYFNEPFTRDACHGQCDNCSSNATFNSVDLTDYAQKAVSLVSRATGSASGHDAEDYDGYGRKPDEWSHVDEYGAGSDLDRGIVERIFHRLLSEDVLRELHVVKGGFPHQYVCLGQRREQYSRGKKFEMQIRASGSVKNVGRKILKAKVDDARARAGMISGPSRARELPTSTNVSSPVQAATKRKKAASKAGLHQHDAFIASDDETEDDDDDAFEPIREVGKTPISTVRQLGPPITSDLVMDSLNDVHRALVEQFVEEADAKCKDIMKKKSLRFQPFTTSILRDMVIGFTDTEEKMLKIRGIDPEKVRIHGKSFLTMVAKYRDHYNGAMQEEFDSDDDDLNGVVDKHAQNVINLVSDDEADEDEDNEIDSMPSDEDDDGEQSSYFQT</sequence>
<feature type="non-terminal residue" evidence="22">
    <location>
        <position position="1"/>
    </location>
</feature>
<feature type="domain" description="Helicase C-terminal" evidence="20">
    <location>
        <begin position="270"/>
        <end position="419"/>
    </location>
</feature>
<dbReference type="PROSITE" id="PS00690">
    <property type="entry name" value="DEAH_ATP_HELICASE"/>
    <property type="match status" value="1"/>
</dbReference>
<dbReference type="GO" id="GO:0005524">
    <property type="term" value="F:ATP binding"/>
    <property type="evidence" value="ECO:0007669"/>
    <property type="project" value="UniProtKB-KW"/>
</dbReference>
<dbReference type="Pfam" id="PF00271">
    <property type="entry name" value="Helicase_C"/>
    <property type="match status" value="1"/>
</dbReference>
<evidence type="ECO:0000256" key="12">
    <source>
        <dbReference type="ARBA" id="ARBA00023125"/>
    </source>
</evidence>
<feature type="region of interest" description="Disordered" evidence="18">
    <location>
        <begin position="789"/>
        <end position="823"/>
    </location>
</feature>
<evidence type="ECO:0000259" key="20">
    <source>
        <dbReference type="PROSITE" id="PS51194"/>
    </source>
</evidence>
<keyword evidence="5" id="KW-0479">Metal-binding</keyword>
<keyword evidence="13" id="KW-0234">DNA repair</keyword>
<reference evidence="22" key="1">
    <citation type="submission" date="2020-01" db="EMBL/GenBank/DDBJ databases">
        <authorList>
            <consortium name="DOE Joint Genome Institute"/>
            <person name="Haridas S."/>
            <person name="Albert R."/>
            <person name="Binder M."/>
            <person name="Bloem J."/>
            <person name="Labutti K."/>
            <person name="Salamov A."/>
            <person name="Andreopoulos B."/>
            <person name="Baker S.E."/>
            <person name="Barry K."/>
            <person name="Bills G."/>
            <person name="Bluhm B.H."/>
            <person name="Cannon C."/>
            <person name="Castanera R."/>
            <person name="Culley D.E."/>
            <person name="Daum C."/>
            <person name="Ezra D."/>
            <person name="Gonzalez J.B."/>
            <person name="Henrissat B."/>
            <person name="Kuo A."/>
            <person name="Liang C."/>
            <person name="Lipzen A."/>
            <person name="Lutzoni F."/>
            <person name="Magnuson J."/>
            <person name="Mondo S."/>
            <person name="Nolan M."/>
            <person name="Ohm R."/>
            <person name="Pangilinan J."/>
            <person name="Park H.-J."/>
            <person name="Ramirez L."/>
            <person name="Alfaro M."/>
            <person name="Sun H."/>
            <person name="Tritt A."/>
            <person name="Yoshinaga Y."/>
            <person name="Zwiers L.-H."/>
            <person name="Turgeon B.G."/>
            <person name="Goodwin S.B."/>
            <person name="Spatafora J.W."/>
            <person name="Crous P.W."/>
            <person name="Grigoriev I.V."/>
        </authorList>
    </citation>
    <scope>NUCLEOTIDE SEQUENCE</scope>
    <source>
        <strain evidence="22">CBS 342.82</strain>
    </source>
</reference>
<feature type="region of interest" description="Disordered" evidence="18">
    <location>
        <begin position="1"/>
        <end position="26"/>
    </location>
</feature>
<keyword evidence="15 17" id="KW-0539">Nucleus</keyword>
<keyword evidence="12" id="KW-0238">DNA-binding</keyword>
<dbReference type="PROSITE" id="PS51192">
    <property type="entry name" value="HELICASE_ATP_BIND_1"/>
    <property type="match status" value="1"/>
</dbReference>
<name>A0A6J3MBH3_9PEZI</name>
<dbReference type="RefSeq" id="XP_033462015.1">
    <property type="nucleotide sequence ID" value="XM_033600462.1"/>
</dbReference>
<dbReference type="InterPro" id="IPR036388">
    <property type="entry name" value="WH-like_DNA-bd_sf"/>
</dbReference>
<reference evidence="22" key="3">
    <citation type="submission" date="2025-08" db="UniProtKB">
        <authorList>
            <consortium name="RefSeq"/>
        </authorList>
    </citation>
    <scope>IDENTIFICATION</scope>
    <source>
        <strain evidence="22">CBS 342.82</strain>
    </source>
</reference>
<comment type="catalytic activity">
    <reaction evidence="16 17">
        <text>Couples ATP hydrolysis with the unwinding of duplex DNA by translocating in the 3'-5' direction.</text>
        <dbReference type="EC" id="5.6.2.4"/>
    </reaction>
</comment>
<feature type="domain" description="Helicase ATP-binding" evidence="19">
    <location>
        <begin position="65"/>
        <end position="246"/>
    </location>
</feature>
<organism evidence="22">
    <name type="scientific">Dissoconium aciculare CBS 342.82</name>
    <dbReference type="NCBI Taxonomy" id="1314786"/>
    <lineage>
        <taxon>Eukaryota</taxon>
        <taxon>Fungi</taxon>
        <taxon>Dikarya</taxon>
        <taxon>Ascomycota</taxon>
        <taxon>Pezizomycotina</taxon>
        <taxon>Dothideomycetes</taxon>
        <taxon>Dothideomycetidae</taxon>
        <taxon>Mycosphaerellales</taxon>
        <taxon>Dissoconiaceae</taxon>
        <taxon>Dissoconium</taxon>
    </lineage>
</organism>
<dbReference type="PANTHER" id="PTHR13710">
    <property type="entry name" value="DNA HELICASE RECQ FAMILY MEMBER"/>
    <property type="match status" value="1"/>
</dbReference>
<comment type="similarity">
    <text evidence="3 17">Belongs to the helicase family. RecQ subfamily.</text>
</comment>
<keyword evidence="4" id="KW-0235">DNA replication</keyword>
<keyword evidence="8 17" id="KW-0378">Hydrolase</keyword>
<evidence type="ECO:0000256" key="7">
    <source>
        <dbReference type="ARBA" id="ARBA00022763"/>
    </source>
</evidence>
<dbReference type="InterPro" id="IPR014001">
    <property type="entry name" value="Helicase_ATP-bd"/>
</dbReference>
<dbReference type="OrthoDB" id="10261556at2759"/>
<keyword evidence="9 17" id="KW-0347">Helicase</keyword>
<dbReference type="GO" id="GO:0046872">
    <property type="term" value="F:metal ion binding"/>
    <property type="evidence" value="ECO:0007669"/>
    <property type="project" value="UniProtKB-KW"/>
</dbReference>
<dbReference type="GO" id="GO:0006260">
    <property type="term" value="P:DNA replication"/>
    <property type="evidence" value="ECO:0007669"/>
    <property type="project" value="UniProtKB-KW"/>
</dbReference>
<gene>
    <name evidence="22" type="ORF">K489DRAFT_302819</name>
</gene>
<dbReference type="Pfam" id="PF09382">
    <property type="entry name" value="RQC"/>
    <property type="match status" value="1"/>
</dbReference>
<dbReference type="Gene3D" id="1.10.150.80">
    <property type="entry name" value="HRDC domain"/>
    <property type="match status" value="1"/>
</dbReference>
<evidence type="ECO:0000256" key="13">
    <source>
        <dbReference type="ARBA" id="ARBA00023204"/>
    </source>
</evidence>
<keyword evidence="14" id="KW-0413">Isomerase</keyword>
<evidence type="ECO:0000256" key="9">
    <source>
        <dbReference type="ARBA" id="ARBA00022806"/>
    </source>
</evidence>
<dbReference type="GO" id="GO:0005634">
    <property type="term" value="C:nucleus"/>
    <property type="evidence" value="ECO:0007669"/>
    <property type="project" value="UniProtKB-SubCell"/>
</dbReference>
<dbReference type="GO" id="GO:0005694">
    <property type="term" value="C:chromosome"/>
    <property type="evidence" value="ECO:0007669"/>
    <property type="project" value="TreeGrafter"/>
</dbReference>
<evidence type="ECO:0000256" key="4">
    <source>
        <dbReference type="ARBA" id="ARBA00022705"/>
    </source>
</evidence>
<evidence type="ECO:0000259" key="19">
    <source>
        <dbReference type="PROSITE" id="PS51192"/>
    </source>
</evidence>
<comment type="subcellular location">
    <subcellularLocation>
        <location evidence="2 17">Nucleus</location>
    </subcellularLocation>
</comment>
<dbReference type="Pfam" id="PF00270">
    <property type="entry name" value="DEAD"/>
    <property type="match status" value="1"/>
</dbReference>
<dbReference type="GO" id="GO:0005737">
    <property type="term" value="C:cytoplasm"/>
    <property type="evidence" value="ECO:0007669"/>
    <property type="project" value="TreeGrafter"/>
</dbReference>
<dbReference type="InterPro" id="IPR018982">
    <property type="entry name" value="RQC_domain"/>
</dbReference>